<dbReference type="PANTHER" id="PTHR48435:SF1">
    <property type="entry name" value="POLYPROTEIN"/>
    <property type="match status" value="1"/>
</dbReference>
<proteinExistence type="predicted"/>
<accession>A0AAD9WXF2</accession>
<dbReference type="EMBL" id="JANJYI010000006">
    <property type="protein sequence ID" value="KAK2645917.1"/>
    <property type="molecule type" value="Genomic_DNA"/>
</dbReference>
<sequence>MPLKWITNYEKAFQNTTPVIATDKKFTKLTDGSIQTTYEPISTPAIEASPSALSPSTPPVFHVPMIRPVTSEKEIPIHCFEPDGTPVYTDKINDHFKWDVDPKMCDADYECRACSKPMRSSYKPTRFYLDPKDPNSPWNGLLPKKYKPLSIYDKALQILKAEGLLPDEPEEPKGILPHISALIPCFMASSYDKGFPLMESSSIP</sequence>
<keyword evidence="2" id="KW-1185">Reference proteome</keyword>
<comment type="caution">
    <text evidence="1">The sequence shown here is derived from an EMBL/GenBank/DDBJ whole genome shotgun (WGS) entry which is preliminary data.</text>
</comment>
<organism evidence="1 2">
    <name type="scientific">Dipteronia dyeriana</name>
    <dbReference type="NCBI Taxonomy" id="168575"/>
    <lineage>
        <taxon>Eukaryota</taxon>
        <taxon>Viridiplantae</taxon>
        <taxon>Streptophyta</taxon>
        <taxon>Embryophyta</taxon>
        <taxon>Tracheophyta</taxon>
        <taxon>Spermatophyta</taxon>
        <taxon>Magnoliopsida</taxon>
        <taxon>eudicotyledons</taxon>
        <taxon>Gunneridae</taxon>
        <taxon>Pentapetalae</taxon>
        <taxon>rosids</taxon>
        <taxon>malvids</taxon>
        <taxon>Sapindales</taxon>
        <taxon>Sapindaceae</taxon>
        <taxon>Hippocastanoideae</taxon>
        <taxon>Acereae</taxon>
        <taxon>Dipteronia</taxon>
    </lineage>
</organism>
<evidence type="ECO:0000313" key="1">
    <source>
        <dbReference type="EMBL" id="KAK2645917.1"/>
    </source>
</evidence>
<reference evidence="1" key="1">
    <citation type="journal article" date="2023" name="Plant J.">
        <title>Genome sequences and population genomics provide insights into the demographic history, inbreeding, and mutation load of two 'living fossil' tree species of Dipteronia.</title>
        <authorList>
            <person name="Feng Y."/>
            <person name="Comes H.P."/>
            <person name="Chen J."/>
            <person name="Zhu S."/>
            <person name="Lu R."/>
            <person name="Zhang X."/>
            <person name="Li P."/>
            <person name="Qiu J."/>
            <person name="Olsen K.M."/>
            <person name="Qiu Y."/>
        </authorList>
    </citation>
    <scope>NUCLEOTIDE SEQUENCE</scope>
    <source>
        <strain evidence="1">KIB01</strain>
    </source>
</reference>
<dbReference type="InterPro" id="IPR053098">
    <property type="entry name" value="Petuviruses_polyprotein"/>
</dbReference>
<dbReference type="AlphaFoldDB" id="A0AAD9WXF2"/>
<name>A0AAD9WXF2_9ROSI</name>
<dbReference type="PANTHER" id="PTHR48435">
    <property type="entry name" value="POLYPROTEIN"/>
    <property type="match status" value="1"/>
</dbReference>
<dbReference type="Proteomes" id="UP001280121">
    <property type="component" value="Unassembled WGS sequence"/>
</dbReference>
<evidence type="ECO:0000313" key="2">
    <source>
        <dbReference type="Proteomes" id="UP001280121"/>
    </source>
</evidence>
<protein>
    <submittedName>
        <fullName evidence="1">Uncharacterized protein</fullName>
    </submittedName>
</protein>
<gene>
    <name evidence="1" type="ORF">Ddye_021112</name>
</gene>